<dbReference type="PANTHER" id="PTHR47506">
    <property type="entry name" value="TRANSCRIPTIONAL REGULATORY PROTEIN"/>
    <property type="match status" value="1"/>
</dbReference>
<sequence>MDNPISDVAVRLPGRPREFEIDEALDKAIIVFSERGYHAASISELKEAMGLAAGSLYKAFKDKKAIFLAAFDRYKQVRNALLDEELADGESGRDGVFRLLRFYAEASHGESGRRGCLVVGTAIELAVYDKEAAERVDRSMQRSEALLNALIREGHADGSIPQTVDPDTTARLLLSVTQGLRVLGKTGPDRDRAFSVIEAAMKLLD</sequence>
<keyword evidence="2 4" id="KW-0238">DNA-binding</keyword>
<name>A0ABY8M1F8_9HYPH</name>
<dbReference type="Pfam" id="PF16925">
    <property type="entry name" value="TetR_C_13"/>
    <property type="match status" value="1"/>
</dbReference>
<dbReference type="Gene3D" id="1.10.357.10">
    <property type="entry name" value="Tetracycline Repressor, domain 2"/>
    <property type="match status" value="1"/>
</dbReference>
<dbReference type="InterPro" id="IPR011075">
    <property type="entry name" value="TetR_C"/>
</dbReference>
<evidence type="ECO:0000313" key="7">
    <source>
        <dbReference type="Proteomes" id="UP001227095"/>
    </source>
</evidence>
<dbReference type="InterPro" id="IPR009057">
    <property type="entry name" value="Homeodomain-like_sf"/>
</dbReference>
<keyword evidence="1" id="KW-0805">Transcription regulation</keyword>
<dbReference type="Pfam" id="PF00440">
    <property type="entry name" value="TetR_N"/>
    <property type="match status" value="1"/>
</dbReference>
<dbReference type="SUPFAM" id="SSF46689">
    <property type="entry name" value="Homeodomain-like"/>
    <property type="match status" value="1"/>
</dbReference>
<dbReference type="Gene3D" id="1.10.10.60">
    <property type="entry name" value="Homeodomain-like"/>
    <property type="match status" value="1"/>
</dbReference>
<gene>
    <name evidence="6" type="ORF">QEO92_26190</name>
</gene>
<dbReference type="Proteomes" id="UP001227095">
    <property type="component" value="Chromosome"/>
</dbReference>
<feature type="DNA-binding region" description="H-T-H motif" evidence="4">
    <location>
        <begin position="41"/>
        <end position="60"/>
    </location>
</feature>
<organism evidence="6 7">
    <name type="scientific">Neorhizobium petrolearium</name>
    <dbReference type="NCBI Taxonomy" id="515361"/>
    <lineage>
        <taxon>Bacteria</taxon>
        <taxon>Pseudomonadati</taxon>
        <taxon>Pseudomonadota</taxon>
        <taxon>Alphaproteobacteria</taxon>
        <taxon>Hyphomicrobiales</taxon>
        <taxon>Rhizobiaceae</taxon>
        <taxon>Rhizobium/Agrobacterium group</taxon>
        <taxon>Neorhizobium</taxon>
    </lineage>
</organism>
<dbReference type="PROSITE" id="PS01081">
    <property type="entry name" value="HTH_TETR_1"/>
    <property type="match status" value="1"/>
</dbReference>
<dbReference type="PANTHER" id="PTHR47506:SF10">
    <property type="entry name" value="TRANSCRIPTIONAL REGULATORY PROTEIN"/>
    <property type="match status" value="1"/>
</dbReference>
<dbReference type="PROSITE" id="PS50977">
    <property type="entry name" value="HTH_TETR_2"/>
    <property type="match status" value="1"/>
</dbReference>
<reference evidence="6 7" key="1">
    <citation type="submission" date="2023-04" db="EMBL/GenBank/DDBJ databases">
        <title>Neorhizobium petrolearium OS53, complete genome.</title>
        <authorList>
            <person name="Yu T."/>
        </authorList>
    </citation>
    <scope>NUCLEOTIDE SEQUENCE [LARGE SCALE GENOMIC DNA]</scope>
    <source>
        <strain evidence="6 7">OS53</strain>
    </source>
</reference>
<dbReference type="EMBL" id="CP123000">
    <property type="protein sequence ID" value="WGI68402.1"/>
    <property type="molecule type" value="Genomic_DNA"/>
</dbReference>
<evidence type="ECO:0000256" key="2">
    <source>
        <dbReference type="ARBA" id="ARBA00023125"/>
    </source>
</evidence>
<dbReference type="InterPro" id="IPR001647">
    <property type="entry name" value="HTH_TetR"/>
</dbReference>
<evidence type="ECO:0000256" key="3">
    <source>
        <dbReference type="ARBA" id="ARBA00023163"/>
    </source>
</evidence>
<evidence type="ECO:0000256" key="1">
    <source>
        <dbReference type="ARBA" id="ARBA00023015"/>
    </source>
</evidence>
<proteinExistence type="predicted"/>
<dbReference type="SUPFAM" id="SSF48498">
    <property type="entry name" value="Tetracyclin repressor-like, C-terminal domain"/>
    <property type="match status" value="1"/>
</dbReference>
<keyword evidence="7" id="KW-1185">Reference proteome</keyword>
<evidence type="ECO:0000256" key="4">
    <source>
        <dbReference type="PROSITE-ProRule" id="PRU00335"/>
    </source>
</evidence>
<dbReference type="InterPro" id="IPR023772">
    <property type="entry name" value="DNA-bd_HTH_TetR-type_CS"/>
</dbReference>
<keyword evidence="3" id="KW-0804">Transcription</keyword>
<protein>
    <submittedName>
        <fullName evidence="6">TetR/AcrR family transcriptional regulator</fullName>
    </submittedName>
</protein>
<accession>A0ABY8M1F8</accession>
<feature type="domain" description="HTH tetR-type" evidence="5">
    <location>
        <begin position="18"/>
        <end position="78"/>
    </location>
</feature>
<evidence type="ECO:0000313" key="6">
    <source>
        <dbReference type="EMBL" id="WGI68402.1"/>
    </source>
</evidence>
<dbReference type="PRINTS" id="PR00455">
    <property type="entry name" value="HTHTETR"/>
</dbReference>
<dbReference type="InterPro" id="IPR036271">
    <property type="entry name" value="Tet_transcr_reg_TetR-rel_C_sf"/>
</dbReference>
<evidence type="ECO:0000259" key="5">
    <source>
        <dbReference type="PROSITE" id="PS50977"/>
    </source>
</evidence>
<dbReference type="RefSeq" id="WP_227704975.1">
    <property type="nucleotide sequence ID" value="NZ_CP123000.1"/>
</dbReference>